<gene>
    <name evidence="1" type="ORF">MC7420_5199</name>
</gene>
<accession>B4W2P2</accession>
<sequence>MPGILEAWVKTKKPPPEELDTLIQGMANAQFRLKRSFVEQLRQRL</sequence>
<evidence type="ECO:0000313" key="2">
    <source>
        <dbReference type="Proteomes" id="UP000003835"/>
    </source>
</evidence>
<protein>
    <submittedName>
        <fullName evidence="1">Uncharacterized protein</fullName>
    </submittedName>
</protein>
<dbReference type="EMBL" id="DS989871">
    <property type="protein sequence ID" value="EDX71574.1"/>
    <property type="molecule type" value="Genomic_DNA"/>
</dbReference>
<organism evidence="1 2">
    <name type="scientific">Coleofasciculus chthonoplastes PCC 7420</name>
    <dbReference type="NCBI Taxonomy" id="118168"/>
    <lineage>
        <taxon>Bacteria</taxon>
        <taxon>Bacillati</taxon>
        <taxon>Cyanobacteriota</taxon>
        <taxon>Cyanophyceae</taxon>
        <taxon>Coleofasciculales</taxon>
        <taxon>Coleofasciculaceae</taxon>
        <taxon>Coleofasciculus</taxon>
    </lineage>
</organism>
<keyword evidence="2" id="KW-1185">Reference proteome</keyword>
<dbReference type="HOGENOM" id="CLU_3198451_0_0_3"/>
<name>B4W2P2_9CYAN</name>
<dbReference type="STRING" id="118168.MC7420_5199"/>
<evidence type="ECO:0000313" key="1">
    <source>
        <dbReference type="EMBL" id="EDX71574.1"/>
    </source>
</evidence>
<dbReference type="AlphaFoldDB" id="B4W2P2"/>
<reference evidence="1 2" key="1">
    <citation type="submission" date="2008-07" db="EMBL/GenBank/DDBJ databases">
        <authorList>
            <person name="Tandeau de Marsac N."/>
            <person name="Ferriera S."/>
            <person name="Johnson J."/>
            <person name="Kravitz S."/>
            <person name="Beeson K."/>
            <person name="Sutton G."/>
            <person name="Rogers Y.-H."/>
            <person name="Friedman R."/>
            <person name="Frazier M."/>
            <person name="Venter J.C."/>
        </authorList>
    </citation>
    <scope>NUCLEOTIDE SEQUENCE [LARGE SCALE GENOMIC DNA]</scope>
    <source>
        <strain evidence="1 2">PCC 7420</strain>
    </source>
</reference>
<dbReference type="Proteomes" id="UP000003835">
    <property type="component" value="Unassembled WGS sequence"/>
</dbReference>
<proteinExistence type="predicted"/>